<dbReference type="Proteomes" id="UP001224428">
    <property type="component" value="Unassembled WGS sequence"/>
</dbReference>
<dbReference type="Gene3D" id="2.40.50.90">
    <property type="match status" value="1"/>
</dbReference>
<feature type="domain" description="TNase-like" evidence="4">
    <location>
        <begin position="47"/>
        <end position="190"/>
    </location>
</feature>
<evidence type="ECO:0000256" key="3">
    <source>
        <dbReference type="ARBA" id="ARBA00022801"/>
    </source>
</evidence>
<dbReference type="PROSITE" id="PS51257">
    <property type="entry name" value="PROKAR_LIPOPROTEIN"/>
    <property type="match status" value="1"/>
</dbReference>
<proteinExistence type="predicted"/>
<dbReference type="PANTHER" id="PTHR12302">
    <property type="entry name" value="EBNA2 BINDING PROTEIN P100"/>
    <property type="match status" value="1"/>
</dbReference>
<protein>
    <submittedName>
        <fullName evidence="5">Thermonuclease family protein</fullName>
    </submittedName>
</protein>
<dbReference type="EMBL" id="JASDDP010000006">
    <property type="protein sequence ID" value="MDJ1645538.1"/>
    <property type="molecule type" value="Genomic_DNA"/>
</dbReference>
<dbReference type="PANTHER" id="PTHR12302:SF3">
    <property type="entry name" value="SERINE_THREONINE-PROTEIN KINASE 31"/>
    <property type="match status" value="1"/>
</dbReference>
<dbReference type="GO" id="GO:0004519">
    <property type="term" value="F:endonuclease activity"/>
    <property type="evidence" value="ECO:0007669"/>
    <property type="project" value="UniProtKB-KW"/>
</dbReference>
<dbReference type="InterPro" id="IPR016071">
    <property type="entry name" value="Staphylococal_nuclease_OB-fold"/>
</dbReference>
<evidence type="ECO:0000256" key="2">
    <source>
        <dbReference type="ARBA" id="ARBA00022759"/>
    </source>
</evidence>
<accession>A0AAJ1UZA7</accession>
<organism evidence="5 6">
    <name type="scientific">Mycoplasma phocimorsus</name>
    <dbReference type="NCBI Taxonomy" id="3045839"/>
    <lineage>
        <taxon>Bacteria</taxon>
        <taxon>Bacillati</taxon>
        <taxon>Mycoplasmatota</taxon>
        <taxon>Mollicutes</taxon>
        <taxon>Mycoplasmataceae</taxon>
        <taxon>Mycoplasma</taxon>
    </lineage>
</organism>
<dbReference type="GO" id="GO:0016787">
    <property type="term" value="F:hydrolase activity"/>
    <property type="evidence" value="ECO:0007669"/>
    <property type="project" value="UniProtKB-KW"/>
</dbReference>
<comment type="caution">
    <text evidence="5">The sequence shown here is derived from an EMBL/GenBank/DDBJ whole genome shotgun (WGS) entry which is preliminary data.</text>
</comment>
<dbReference type="SMART" id="SM00318">
    <property type="entry name" value="SNc"/>
    <property type="match status" value="1"/>
</dbReference>
<reference evidence="5" key="1">
    <citation type="submission" date="2023-05" db="EMBL/GenBank/DDBJ databases">
        <title>Mycoplasma phocimorsus sp. nov., isolated from Scandinavian patients with seal finger or septic arthritis after contact with seals.</title>
        <authorList>
            <person name="Skafte-Holm A."/>
            <person name="Pedersen T.R."/>
            <person name="Froelund M."/>
            <person name="Stegger M."/>
            <person name="Qvortrup K."/>
            <person name="Michaels D.L."/>
            <person name="Brown D.R."/>
            <person name="Jensen J.S."/>
        </authorList>
    </citation>
    <scope>NUCLEOTIDE SEQUENCE</scope>
    <source>
        <strain evidence="5">M5725</strain>
    </source>
</reference>
<keyword evidence="1" id="KW-0540">Nuclease</keyword>
<evidence type="ECO:0000259" key="4">
    <source>
        <dbReference type="PROSITE" id="PS50830"/>
    </source>
</evidence>
<sequence length="203" mass="23552">MKLRKILQITSLFFIPLIVISCSQKEQIKENVNQIKPNIDIKIPKKYDQTIKVLKVVDGDTFYDSQGNKYRMLGIDTPEKTKQTDNGKESTLGLQHHYALKAQEFLSNKILNKDVQIINITLDHYGRKVVQVFINDEDLSILLVKNGLAKVAYISKDKKSRYYFKDTSYVDVLSKAQQEAMIMRLNIWSDLKKISQIYPRKGH</sequence>
<evidence type="ECO:0000256" key="1">
    <source>
        <dbReference type="ARBA" id="ARBA00022722"/>
    </source>
</evidence>
<dbReference type="PROSITE" id="PS50830">
    <property type="entry name" value="TNASE_3"/>
    <property type="match status" value="1"/>
</dbReference>
<evidence type="ECO:0000313" key="5">
    <source>
        <dbReference type="EMBL" id="MDJ1645538.1"/>
    </source>
</evidence>
<evidence type="ECO:0000313" key="6">
    <source>
        <dbReference type="Proteomes" id="UP001224428"/>
    </source>
</evidence>
<keyword evidence="6" id="KW-1185">Reference proteome</keyword>
<dbReference type="Pfam" id="PF00565">
    <property type="entry name" value="SNase"/>
    <property type="match status" value="1"/>
</dbReference>
<dbReference type="InterPro" id="IPR035437">
    <property type="entry name" value="SNase_OB-fold_sf"/>
</dbReference>
<dbReference type="AlphaFoldDB" id="A0AAJ1UZA7"/>
<keyword evidence="3" id="KW-0378">Hydrolase</keyword>
<dbReference type="RefSeq" id="WP_283823798.1">
    <property type="nucleotide sequence ID" value="NZ_JASDAY010000025.1"/>
</dbReference>
<name>A0AAJ1UZA7_9MOLU</name>
<gene>
    <name evidence="5" type="ORF">QLQ80_00330</name>
</gene>
<dbReference type="SUPFAM" id="SSF50199">
    <property type="entry name" value="Staphylococcal nuclease"/>
    <property type="match status" value="1"/>
</dbReference>
<keyword evidence="2" id="KW-0255">Endonuclease</keyword>